<dbReference type="EMBL" id="BAAATD010000014">
    <property type="protein sequence ID" value="GAA2628963.1"/>
    <property type="molecule type" value="Genomic_DNA"/>
</dbReference>
<evidence type="ECO:0000256" key="2">
    <source>
        <dbReference type="SAM" id="Phobius"/>
    </source>
</evidence>
<feature type="region of interest" description="Disordered" evidence="1">
    <location>
        <begin position="211"/>
        <end position="304"/>
    </location>
</feature>
<feature type="region of interest" description="Disordered" evidence="1">
    <location>
        <begin position="134"/>
        <end position="174"/>
    </location>
</feature>
<feature type="transmembrane region" description="Helical" evidence="2">
    <location>
        <begin position="184"/>
        <end position="208"/>
    </location>
</feature>
<feature type="compositionally biased region" description="Low complexity" evidence="1">
    <location>
        <begin position="226"/>
        <end position="244"/>
    </location>
</feature>
<evidence type="ECO:0000313" key="4">
    <source>
        <dbReference type="Proteomes" id="UP001501509"/>
    </source>
</evidence>
<protein>
    <recommendedName>
        <fullName evidence="5">HTH cro/C1-type domain-containing protein</fullName>
    </recommendedName>
</protein>
<organism evidence="3 4">
    <name type="scientific">Actinomadura fulvescens</name>
    <dbReference type="NCBI Taxonomy" id="46160"/>
    <lineage>
        <taxon>Bacteria</taxon>
        <taxon>Bacillati</taxon>
        <taxon>Actinomycetota</taxon>
        <taxon>Actinomycetes</taxon>
        <taxon>Streptosporangiales</taxon>
        <taxon>Thermomonosporaceae</taxon>
        <taxon>Actinomadura</taxon>
    </lineage>
</organism>
<evidence type="ECO:0000313" key="3">
    <source>
        <dbReference type="EMBL" id="GAA2628963.1"/>
    </source>
</evidence>
<proteinExistence type="predicted"/>
<keyword evidence="2" id="KW-0812">Transmembrane</keyword>
<dbReference type="Gene3D" id="1.10.260.40">
    <property type="entry name" value="lambda repressor-like DNA-binding domains"/>
    <property type="match status" value="1"/>
</dbReference>
<dbReference type="Pfam" id="PF13560">
    <property type="entry name" value="HTH_31"/>
    <property type="match status" value="1"/>
</dbReference>
<comment type="caution">
    <text evidence="3">The sequence shown here is derived from an EMBL/GenBank/DDBJ whole genome shotgun (WGS) entry which is preliminary data.</text>
</comment>
<dbReference type="CDD" id="cd00093">
    <property type="entry name" value="HTH_XRE"/>
    <property type="match status" value="1"/>
</dbReference>
<keyword evidence="2" id="KW-0472">Membrane</keyword>
<gene>
    <name evidence="3" type="ORF">GCM10010411_78030</name>
</gene>
<dbReference type="InterPro" id="IPR010982">
    <property type="entry name" value="Lambda_DNA-bd_dom_sf"/>
</dbReference>
<dbReference type="Proteomes" id="UP001501509">
    <property type="component" value="Unassembled WGS sequence"/>
</dbReference>
<name>A0ABP6CYB2_9ACTN</name>
<feature type="compositionally biased region" description="Polar residues" evidence="1">
    <location>
        <begin position="294"/>
        <end position="304"/>
    </location>
</feature>
<sequence>MYVRSFCKPIAVARFNPLFDALCPRLLVSFRRYIHALRRDDALGTWRPLPEALEPEMRHLTVRLRELKDHTGLSLTDLARRTPASRSAWSRYLNGQVLPPWKVASALGQLADTNQTELKTLWRLADHAYRQRPVHTGTDEQVQPAPSGKSAPADDHQGIPHRSDDQTVPSPHVRERPAAQRWTVLGMLHAVIPTLLAIGALTIALTGWRADPSARTSPHPTPTPSSDPASSSPLPSATPTPATRPRSHDRTPVITKPRTKPKSPKKSSSPSPSVERSGGPHPDPDAGGGLPPTHATSPPQSRDR</sequence>
<keyword evidence="2" id="KW-1133">Transmembrane helix</keyword>
<feature type="compositionally biased region" description="Basic and acidic residues" evidence="1">
    <location>
        <begin position="152"/>
        <end position="165"/>
    </location>
</feature>
<dbReference type="SUPFAM" id="SSF47413">
    <property type="entry name" value="lambda repressor-like DNA-binding domains"/>
    <property type="match status" value="1"/>
</dbReference>
<evidence type="ECO:0008006" key="5">
    <source>
        <dbReference type="Google" id="ProtNLM"/>
    </source>
</evidence>
<dbReference type="InterPro" id="IPR001387">
    <property type="entry name" value="Cro/C1-type_HTH"/>
</dbReference>
<reference evidence="4" key="1">
    <citation type="journal article" date="2019" name="Int. J. Syst. Evol. Microbiol.">
        <title>The Global Catalogue of Microorganisms (GCM) 10K type strain sequencing project: providing services to taxonomists for standard genome sequencing and annotation.</title>
        <authorList>
            <consortium name="The Broad Institute Genomics Platform"/>
            <consortium name="The Broad Institute Genome Sequencing Center for Infectious Disease"/>
            <person name="Wu L."/>
            <person name="Ma J."/>
        </authorList>
    </citation>
    <scope>NUCLEOTIDE SEQUENCE [LARGE SCALE GENOMIC DNA]</scope>
    <source>
        <strain evidence="4">JCM 6833</strain>
    </source>
</reference>
<evidence type="ECO:0000256" key="1">
    <source>
        <dbReference type="SAM" id="MobiDB-lite"/>
    </source>
</evidence>
<accession>A0ABP6CYB2</accession>
<keyword evidence="4" id="KW-1185">Reference proteome</keyword>